<name>A0A165S9P2_LACPN</name>
<proteinExistence type="predicted"/>
<feature type="region of interest" description="Disordered" evidence="1">
    <location>
        <begin position="196"/>
        <end position="255"/>
    </location>
</feature>
<organism evidence="2 3">
    <name type="scientific">Lactiplantibacillus plantarum</name>
    <name type="common">Lactobacillus plantarum</name>
    <dbReference type="NCBI Taxonomy" id="1590"/>
    <lineage>
        <taxon>Bacteria</taxon>
        <taxon>Bacillati</taxon>
        <taxon>Bacillota</taxon>
        <taxon>Bacilli</taxon>
        <taxon>Lactobacillales</taxon>
        <taxon>Lactobacillaceae</taxon>
        <taxon>Lactiplantibacillus</taxon>
    </lineage>
</organism>
<comment type="caution">
    <text evidence="2">The sequence shown here is derived from an EMBL/GenBank/DDBJ whole genome shotgun (WGS) entry which is preliminary data.</text>
</comment>
<feature type="compositionally biased region" description="Polar residues" evidence="1">
    <location>
        <begin position="196"/>
        <end position="219"/>
    </location>
</feature>
<dbReference type="PATRIC" id="fig|1590.201.peg.3652"/>
<dbReference type="Proteomes" id="UP000076882">
    <property type="component" value="Unassembled WGS sequence"/>
</dbReference>
<feature type="compositionally biased region" description="Basic and acidic residues" evidence="1">
    <location>
        <begin position="220"/>
        <end position="229"/>
    </location>
</feature>
<evidence type="ECO:0000313" key="2">
    <source>
        <dbReference type="EMBL" id="KZU98331.1"/>
    </source>
</evidence>
<evidence type="ECO:0000313" key="3">
    <source>
        <dbReference type="Proteomes" id="UP000076882"/>
    </source>
</evidence>
<protein>
    <submittedName>
        <fullName evidence="2">LtrC-like protein</fullName>
    </submittedName>
</protein>
<dbReference type="EMBL" id="LUXM01000006">
    <property type="protein sequence ID" value="KZU98331.1"/>
    <property type="molecule type" value="Genomic_DNA"/>
</dbReference>
<sequence length="255" mass="28661">MVQTSGYPVLSARDFVKENLADHHNLTSLYNVFKDYINPQTDLQVSEVPLATLNGSKGYFQPSTNEIVIGGDEPDNALKLKTLYHEYAHSQIHGLKSAFKSRPRAYQETQSEAVAYVAIQNIGIDTGNYSLGYVATWAKDKAVIHSVLSEIQQVSNKVIEISDGLTKQLGLQEAQKEPEHDLKKLSSQPLNKSYQSLQQKVQQAISPQQKAQFKNQLNDVHQEISDRTQKQLQAFAKKNPEIKQPDSEPDQSLKR</sequence>
<evidence type="ECO:0000256" key="1">
    <source>
        <dbReference type="SAM" id="MobiDB-lite"/>
    </source>
</evidence>
<gene>
    <name evidence="2" type="ORF">Lp19_0331</name>
</gene>
<reference evidence="2 3" key="1">
    <citation type="submission" date="2016-03" db="EMBL/GenBank/DDBJ databases">
        <title>Comparative genomics of 54 Lactobacillus plantarum strains reveals genomic uncoupling from niche constraints.</title>
        <authorList>
            <person name="Martino M.E."/>
        </authorList>
    </citation>
    <scope>NUCLEOTIDE SEQUENCE [LARGE SCALE GENOMIC DNA]</scope>
    <source>
        <strain evidence="2 3">19.1</strain>
    </source>
</reference>
<dbReference type="AlphaFoldDB" id="A0A165S9P2"/>
<feature type="compositionally biased region" description="Basic and acidic residues" evidence="1">
    <location>
        <begin position="238"/>
        <end position="255"/>
    </location>
</feature>
<accession>A0A165S9P2</accession>